<dbReference type="HAMAP" id="MF_00285">
    <property type="entry name" value="KdpB"/>
    <property type="match status" value="1"/>
</dbReference>
<keyword evidence="13 16" id="KW-1133">Transmembrane helix</keyword>
<dbReference type="SFLD" id="SFLDG00002">
    <property type="entry name" value="C1.7:_P-type_atpase_like"/>
    <property type="match status" value="1"/>
</dbReference>
<keyword evidence="6 16" id="KW-0812">Transmembrane</keyword>
<dbReference type="FunFam" id="2.70.150.10:FF:000033">
    <property type="entry name" value="Potassium-transporting ATPase ATP-binding subunit"/>
    <property type="match status" value="1"/>
</dbReference>
<keyword evidence="8 16" id="KW-0547">Nucleotide-binding</keyword>
<dbReference type="SFLD" id="SFLDF00027">
    <property type="entry name" value="p-type_atpase"/>
    <property type="match status" value="1"/>
</dbReference>
<dbReference type="InterPro" id="IPR036412">
    <property type="entry name" value="HAD-like_sf"/>
</dbReference>
<feature type="transmembrane region" description="Helical" evidence="16">
    <location>
        <begin position="585"/>
        <end position="608"/>
    </location>
</feature>
<evidence type="ECO:0000256" key="6">
    <source>
        <dbReference type="ARBA" id="ARBA00022692"/>
    </source>
</evidence>
<feature type="transmembrane region" description="Helical" evidence="16">
    <location>
        <begin position="217"/>
        <end position="241"/>
    </location>
</feature>
<feature type="active site" description="4-aspartylphosphate intermediate" evidence="16">
    <location>
        <position position="305"/>
    </location>
</feature>
<feature type="binding site" evidence="16">
    <location>
        <position position="346"/>
    </location>
    <ligand>
        <name>ATP</name>
        <dbReference type="ChEBI" id="CHEBI:30616"/>
    </ligand>
</feature>
<evidence type="ECO:0000256" key="12">
    <source>
        <dbReference type="ARBA" id="ARBA00022967"/>
    </source>
</evidence>
<evidence type="ECO:0000256" key="10">
    <source>
        <dbReference type="ARBA" id="ARBA00022842"/>
    </source>
</evidence>
<dbReference type="RefSeq" id="WP_100081583.1">
    <property type="nucleotide sequence ID" value="NZ_NQVN01000011.1"/>
</dbReference>
<name>A0A2G9WU63_9HYPH</name>
<gene>
    <name evidence="16 18" type="primary">kdpB</name>
    <name evidence="18" type="ORF">CJ014_16485</name>
</gene>
<keyword evidence="7 16" id="KW-0479">Metal-binding</keyword>
<feature type="transmembrane region" description="Helical" evidence="16">
    <location>
        <begin position="654"/>
        <end position="679"/>
    </location>
</feature>
<keyword evidence="19" id="KW-1185">Reference proteome</keyword>
<comment type="subcellular location">
    <subcellularLocation>
        <location evidence="16">Cell membrane</location>
        <topology evidence="16">Multi-pass membrane protein</topology>
    </subcellularLocation>
    <subcellularLocation>
        <location evidence="1">Membrane</location>
    </subcellularLocation>
</comment>
<dbReference type="InterPro" id="IPR044492">
    <property type="entry name" value="P_typ_ATPase_HD_dom"/>
</dbReference>
<keyword evidence="15 16" id="KW-0472">Membrane</keyword>
<dbReference type="InterPro" id="IPR018303">
    <property type="entry name" value="ATPase_P-typ_P_site"/>
</dbReference>
<dbReference type="InterPro" id="IPR006391">
    <property type="entry name" value="P-type_ATPase_bsu_IA"/>
</dbReference>
<feature type="binding site" evidence="16">
    <location>
        <position position="516"/>
    </location>
    <ligand>
        <name>Mg(2+)</name>
        <dbReference type="ChEBI" id="CHEBI:18420"/>
    </ligand>
</feature>
<dbReference type="NCBIfam" id="TIGR01497">
    <property type="entry name" value="kdpB"/>
    <property type="match status" value="1"/>
</dbReference>
<keyword evidence="11 16" id="KW-0630">Potassium</keyword>
<dbReference type="PROSITE" id="PS00154">
    <property type="entry name" value="ATPASE_E1_E2"/>
    <property type="match status" value="1"/>
</dbReference>
<feature type="binding site" evidence="16">
    <location>
        <begin position="375"/>
        <end position="382"/>
    </location>
    <ligand>
        <name>ATP</name>
        <dbReference type="ChEBI" id="CHEBI:30616"/>
    </ligand>
</feature>
<dbReference type="Pfam" id="PF00122">
    <property type="entry name" value="E1-E2_ATPase"/>
    <property type="match status" value="1"/>
</dbReference>
<dbReference type="PRINTS" id="PR00119">
    <property type="entry name" value="CATATPASE"/>
</dbReference>
<evidence type="ECO:0000256" key="2">
    <source>
        <dbReference type="ARBA" id="ARBA00022448"/>
    </source>
</evidence>
<feature type="domain" description="P-type ATPase A" evidence="17">
    <location>
        <begin position="103"/>
        <end position="206"/>
    </location>
</feature>
<dbReference type="InterPro" id="IPR008250">
    <property type="entry name" value="ATPase_P-typ_transduc_dom_A_sf"/>
</dbReference>
<feature type="transmembrane region" description="Helical" evidence="16">
    <location>
        <begin position="35"/>
        <end position="52"/>
    </location>
</feature>
<dbReference type="SUPFAM" id="SSF81653">
    <property type="entry name" value="Calcium ATPase, transduction domain A"/>
    <property type="match status" value="1"/>
</dbReference>
<dbReference type="AlphaFoldDB" id="A0A2G9WU63"/>
<keyword evidence="5 16" id="KW-0597">Phosphoprotein</keyword>
<comment type="caution">
    <text evidence="18">The sequence shown here is derived from an EMBL/GenBank/DDBJ whole genome shotgun (WGS) entry which is preliminary data.</text>
</comment>
<evidence type="ECO:0000256" key="7">
    <source>
        <dbReference type="ARBA" id="ARBA00022723"/>
    </source>
</evidence>
<organism evidence="18 19">
    <name type="scientific">Pleomorphomonas carboxyditropha</name>
    <dbReference type="NCBI Taxonomy" id="2023338"/>
    <lineage>
        <taxon>Bacteria</taxon>
        <taxon>Pseudomonadati</taxon>
        <taxon>Pseudomonadota</taxon>
        <taxon>Alphaproteobacteria</taxon>
        <taxon>Hyphomicrobiales</taxon>
        <taxon>Pleomorphomonadaceae</taxon>
        <taxon>Pleomorphomonas</taxon>
    </lineage>
</organism>
<feature type="transmembrane region" description="Helical" evidence="16">
    <location>
        <begin position="614"/>
        <end position="634"/>
    </location>
</feature>
<evidence type="ECO:0000256" key="4">
    <source>
        <dbReference type="ARBA" id="ARBA00022538"/>
    </source>
</evidence>
<dbReference type="Proteomes" id="UP000231070">
    <property type="component" value="Unassembled WGS sequence"/>
</dbReference>
<keyword evidence="12 16" id="KW-1278">Translocase</keyword>
<evidence type="ECO:0000259" key="17">
    <source>
        <dbReference type="Pfam" id="PF00122"/>
    </source>
</evidence>
<dbReference type="PANTHER" id="PTHR43743">
    <property type="entry name" value="POTASSIUM-TRANSPORTING ATPASE ATP-BINDING SUBUNIT"/>
    <property type="match status" value="1"/>
</dbReference>
<evidence type="ECO:0000256" key="1">
    <source>
        <dbReference type="ARBA" id="ARBA00004370"/>
    </source>
</evidence>
<evidence type="ECO:0000256" key="3">
    <source>
        <dbReference type="ARBA" id="ARBA00022475"/>
    </source>
</evidence>
<feature type="binding site" evidence="16">
    <location>
        <position position="342"/>
    </location>
    <ligand>
        <name>ATP</name>
        <dbReference type="ChEBI" id="CHEBI:30616"/>
    </ligand>
</feature>
<dbReference type="InterPro" id="IPR023299">
    <property type="entry name" value="ATPase_P-typ_cyto_dom_N"/>
</dbReference>
<dbReference type="Gene3D" id="3.40.1110.10">
    <property type="entry name" value="Calcium-transporting ATPase, cytoplasmic domain N"/>
    <property type="match status" value="1"/>
</dbReference>
<dbReference type="GO" id="GO:0008556">
    <property type="term" value="F:P-type potassium transmembrane transporter activity"/>
    <property type="evidence" value="ECO:0007669"/>
    <property type="project" value="UniProtKB-UniRule"/>
</dbReference>
<dbReference type="CDD" id="cd02078">
    <property type="entry name" value="P-type_ATPase_K"/>
    <property type="match status" value="1"/>
</dbReference>
<accession>A0A2G9WU63</accession>
<dbReference type="SFLD" id="SFLDS00003">
    <property type="entry name" value="Haloacid_Dehalogenase"/>
    <property type="match status" value="1"/>
</dbReference>
<dbReference type="InterPro" id="IPR059000">
    <property type="entry name" value="ATPase_P-type_domA"/>
</dbReference>
<dbReference type="GO" id="GO:0005524">
    <property type="term" value="F:ATP binding"/>
    <property type="evidence" value="ECO:0007669"/>
    <property type="project" value="UniProtKB-UniRule"/>
</dbReference>
<dbReference type="InterPro" id="IPR001757">
    <property type="entry name" value="P_typ_ATPase"/>
</dbReference>
<dbReference type="SUPFAM" id="SSF56784">
    <property type="entry name" value="HAD-like"/>
    <property type="match status" value="1"/>
</dbReference>
<feature type="binding site" evidence="16">
    <location>
        <position position="393"/>
    </location>
    <ligand>
        <name>ATP</name>
        <dbReference type="ChEBI" id="CHEBI:30616"/>
    </ligand>
</feature>
<keyword evidence="3 16" id="KW-1003">Cell membrane</keyword>
<dbReference type="GO" id="GO:0016887">
    <property type="term" value="F:ATP hydrolysis activity"/>
    <property type="evidence" value="ECO:0007669"/>
    <property type="project" value="InterPro"/>
</dbReference>
<evidence type="ECO:0000256" key="8">
    <source>
        <dbReference type="ARBA" id="ARBA00022741"/>
    </source>
</evidence>
<dbReference type="Pfam" id="PF00702">
    <property type="entry name" value="Hydrolase"/>
    <property type="match status" value="1"/>
</dbReference>
<comment type="function">
    <text evidence="16">Part of the high-affinity ATP-driven potassium transport (or Kdp) system, which catalyzes the hydrolysis of ATP coupled with the electrogenic transport of potassium into the cytoplasm. This subunit is responsible for energy coupling to the transport system and for the release of the potassium ions to the cytoplasm.</text>
</comment>
<feature type="transmembrane region" description="Helical" evidence="16">
    <location>
        <begin position="64"/>
        <end position="82"/>
    </location>
</feature>
<keyword evidence="9 16" id="KW-0067">ATP-binding</keyword>
<evidence type="ECO:0000256" key="13">
    <source>
        <dbReference type="ARBA" id="ARBA00022989"/>
    </source>
</evidence>
<sequence>MSKSRSASLVDAGILLPAIGGAFRKLDPRSLIRNPVMFVVAVVSALTTVLLIRDLVAGSGQLGFSFQIVLWLWFTLLFANFAEAVAEGRGKAQADALRRTRTETQAKLVTGDDNAYRMVPGHSLKVGDVLLVEAGDIIPSDGEVIEGVASVNEAAITGESAPVIRESGGDRSAVTGGTEVLSDWIRVRITAAAGSTFIDRMIALVEGAERQKTPNEIALNILLAGMTLIFVLATVTIPSFASYAGGSIPVVVLVALFVTLIPTTIGALLSAIGIAGMDRLVRFNVLAMSGRAVEAAGDVDTLLLDKTGTITLGNRQATEFHPVAGIAAEELADATQLASLADETPEGRSVVVLAKEKYGLRGREMESLHATFVPFTAQTRMSGVDYDGLSIRKGAVDAILAEADPAAAASLREVRTIADGIAKTGGTPLAVMRNGRVLGVIELKDIVKGGIRERFAELRRMGIRTVMITGDNPMTAAAIAAEAGVDDFLAQATPEDKLKLIRAEQAKGKLVAMCGDGTNDAPALAQSDVGVAMNTGTVAAREAGNMVDLDSDPTKLIEIVEIGKQLLMTRGALTTFSIANDVAKYFAIIPAMFLAFYPQLGALNVMGLATPQSAILSAIIFNALIIVALIPLALKGVRYRPVGAGALLTRNLLIYGLGGIIVPFVGIKAIDLAVTALGLA</sequence>
<dbReference type="NCBIfam" id="TIGR01494">
    <property type="entry name" value="ATPase_P-type"/>
    <property type="match status" value="2"/>
</dbReference>
<evidence type="ECO:0000256" key="15">
    <source>
        <dbReference type="ARBA" id="ARBA00023136"/>
    </source>
</evidence>
<evidence type="ECO:0000313" key="19">
    <source>
        <dbReference type="Proteomes" id="UP000231070"/>
    </source>
</evidence>
<dbReference type="SUPFAM" id="SSF81665">
    <property type="entry name" value="Calcium ATPase, transmembrane domain M"/>
    <property type="match status" value="1"/>
</dbReference>
<proteinExistence type="inferred from homology"/>
<keyword evidence="14 16" id="KW-0406">Ion transport</keyword>
<dbReference type="EMBL" id="NQVN01000011">
    <property type="protein sequence ID" value="PIO98251.1"/>
    <property type="molecule type" value="Genomic_DNA"/>
</dbReference>
<protein>
    <recommendedName>
        <fullName evidence="16">Potassium-transporting ATPase ATP-binding subunit</fullName>
        <ecNumber evidence="16">7.2.2.6</ecNumber>
    </recommendedName>
    <alternativeName>
        <fullName evidence="16">ATP phosphohydrolase [potassium-transporting] B chain</fullName>
    </alternativeName>
    <alternativeName>
        <fullName evidence="16">Potassium-binding and translocating subunit B</fullName>
    </alternativeName>
    <alternativeName>
        <fullName evidence="16">Potassium-translocating ATPase B chain</fullName>
    </alternativeName>
</protein>
<evidence type="ECO:0000313" key="18">
    <source>
        <dbReference type="EMBL" id="PIO98251.1"/>
    </source>
</evidence>
<dbReference type="InterPro" id="IPR023298">
    <property type="entry name" value="ATPase_P-typ_TM_dom_sf"/>
</dbReference>
<dbReference type="EC" id="7.2.2.6" evidence="16"/>
<dbReference type="Gene3D" id="3.40.50.1000">
    <property type="entry name" value="HAD superfamily/HAD-like"/>
    <property type="match status" value="1"/>
</dbReference>
<dbReference type="Gene3D" id="2.70.150.10">
    <property type="entry name" value="Calcium-transporting ATPase, cytoplasmic transduction domain A"/>
    <property type="match status" value="1"/>
</dbReference>
<dbReference type="PANTHER" id="PTHR43743:SF1">
    <property type="entry name" value="POTASSIUM-TRANSPORTING ATPASE ATP-BINDING SUBUNIT"/>
    <property type="match status" value="1"/>
</dbReference>
<dbReference type="OrthoDB" id="9813266at2"/>
<dbReference type="GO" id="GO:0000287">
    <property type="term" value="F:magnesium ion binding"/>
    <property type="evidence" value="ECO:0007669"/>
    <property type="project" value="UniProtKB-UniRule"/>
</dbReference>
<evidence type="ECO:0000256" key="16">
    <source>
        <dbReference type="HAMAP-Rule" id="MF_00285"/>
    </source>
</evidence>
<evidence type="ECO:0000256" key="11">
    <source>
        <dbReference type="ARBA" id="ARBA00022958"/>
    </source>
</evidence>
<reference evidence="18 19" key="1">
    <citation type="submission" date="2017-08" db="EMBL/GenBank/DDBJ databases">
        <title>Pleomorphomonas carboxidotrophicus sp. nov., a new mesophilic hydrogenogenic carboxidotroph.</title>
        <authorList>
            <person name="Esquivel-Elizondo S."/>
            <person name="Krajmalnik-Brown R."/>
            <person name="Maldonado J."/>
        </authorList>
    </citation>
    <scope>NUCLEOTIDE SEQUENCE [LARGE SCALE GENOMIC DNA]</scope>
    <source>
        <strain evidence="18 19">SVCO-16</strain>
    </source>
</reference>
<keyword evidence="10 16" id="KW-0460">Magnesium</keyword>
<evidence type="ECO:0000256" key="9">
    <source>
        <dbReference type="ARBA" id="ARBA00022840"/>
    </source>
</evidence>
<keyword evidence="4 16" id="KW-0633">Potassium transport</keyword>
<evidence type="ECO:0000256" key="14">
    <source>
        <dbReference type="ARBA" id="ARBA00023065"/>
    </source>
</evidence>
<comment type="subunit">
    <text evidence="16">The system is composed of three essential subunits: KdpA, KdpB and KdpC.</text>
</comment>
<feature type="binding site" evidence="16">
    <location>
        <position position="520"/>
    </location>
    <ligand>
        <name>Mg(2+)</name>
        <dbReference type="ChEBI" id="CHEBI:18420"/>
    </ligand>
</feature>
<comment type="catalytic activity">
    <reaction evidence="16">
        <text>K(+)(out) + ATP + H2O = K(+)(in) + ADP + phosphate + H(+)</text>
        <dbReference type="Rhea" id="RHEA:16777"/>
        <dbReference type="ChEBI" id="CHEBI:15377"/>
        <dbReference type="ChEBI" id="CHEBI:15378"/>
        <dbReference type="ChEBI" id="CHEBI:29103"/>
        <dbReference type="ChEBI" id="CHEBI:30616"/>
        <dbReference type="ChEBI" id="CHEBI:43474"/>
        <dbReference type="ChEBI" id="CHEBI:456216"/>
        <dbReference type="EC" id="7.2.2.6"/>
    </reaction>
</comment>
<feature type="transmembrane region" description="Helical" evidence="16">
    <location>
        <begin position="247"/>
        <end position="272"/>
    </location>
</feature>
<keyword evidence="2 16" id="KW-0813">Transport</keyword>
<comment type="similarity">
    <text evidence="16">Belongs to the cation transport ATPase (P-type) (TC 3.A.3) family. Type IA subfamily.</text>
</comment>
<dbReference type="GO" id="GO:0005886">
    <property type="term" value="C:plasma membrane"/>
    <property type="evidence" value="ECO:0007669"/>
    <property type="project" value="UniProtKB-SubCell"/>
</dbReference>
<dbReference type="FunFam" id="3.40.1110.10:FF:000007">
    <property type="entry name" value="Potassium-transporting ATPase ATP-binding subunit"/>
    <property type="match status" value="1"/>
</dbReference>
<dbReference type="InterPro" id="IPR023214">
    <property type="entry name" value="HAD_sf"/>
</dbReference>
<evidence type="ECO:0000256" key="5">
    <source>
        <dbReference type="ARBA" id="ARBA00022553"/>
    </source>
</evidence>